<protein>
    <submittedName>
        <fullName evidence="2">CHAT domain-containing protein</fullName>
    </submittedName>
</protein>
<evidence type="ECO:0000313" key="3">
    <source>
        <dbReference type="Proteomes" id="UP001595645"/>
    </source>
</evidence>
<name>A0ABV7PEF0_9PSEU</name>
<evidence type="ECO:0000313" key="2">
    <source>
        <dbReference type="EMBL" id="MFC3456359.1"/>
    </source>
</evidence>
<accession>A0ABV7PEF0</accession>
<dbReference type="Pfam" id="PF12770">
    <property type="entry name" value="CHAT"/>
    <property type="match status" value="1"/>
</dbReference>
<keyword evidence="3" id="KW-1185">Reference proteome</keyword>
<feature type="domain" description="CHAT" evidence="1">
    <location>
        <begin position="100"/>
        <end position="331"/>
    </location>
</feature>
<dbReference type="SUPFAM" id="SSF52540">
    <property type="entry name" value="P-loop containing nucleoside triphosphate hydrolases"/>
    <property type="match status" value="1"/>
</dbReference>
<comment type="caution">
    <text evidence="2">The sequence shown here is derived from an EMBL/GenBank/DDBJ whole genome shotgun (WGS) entry which is preliminary data.</text>
</comment>
<dbReference type="EMBL" id="JBHRWK010000160">
    <property type="protein sequence ID" value="MFC3456359.1"/>
    <property type="molecule type" value="Genomic_DNA"/>
</dbReference>
<dbReference type="RefSeq" id="WP_378247636.1">
    <property type="nucleotide sequence ID" value="NZ_JBHRWK010000160.1"/>
</dbReference>
<dbReference type="InterPro" id="IPR027417">
    <property type="entry name" value="P-loop_NTPase"/>
</dbReference>
<reference evidence="3" key="1">
    <citation type="journal article" date="2019" name="Int. J. Syst. Evol. Microbiol.">
        <title>The Global Catalogue of Microorganisms (GCM) 10K type strain sequencing project: providing services to taxonomists for standard genome sequencing and annotation.</title>
        <authorList>
            <consortium name="The Broad Institute Genomics Platform"/>
            <consortium name="The Broad Institute Genome Sequencing Center for Infectious Disease"/>
            <person name="Wu L."/>
            <person name="Ma J."/>
        </authorList>
    </citation>
    <scope>NUCLEOTIDE SEQUENCE [LARGE SCALE GENOMIC DNA]</scope>
    <source>
        <strain evidence="3">CGMCC 4.7676</strain>
    </source>
</reference>
<gene>
    <name evidence="2" type="ORF">ACFOSH_43665</name>
</gene>
<organism evidence="2 3">
    <name type="scientific">Amycolatopsis speibonae</name>
    <dbReference type="NCBI Taxonomy" id="1450224"/>
    <lineage>
        <taxon>Bacteria</taxon>
        <taxon>Bacillati</taxon>
        <taxon>Actinomycetota</taxon>
        <taxon>Actinomycetes</taxon>
        <taxon>Pseudonocardiales</taxon>
        <taxon>Pseudonocardiaceae</taxon>
        <taxon>Amycolatopsis</taxon>
    </lineage>
</organism>
<evidence type="ECO:0000259" key="1">
    <source>
        <dbReference type="Pfam" id="PF12770"/>
    </source>
</evidence>
<dbReference type="Proteomes" id="UP001595645">
    <property type="component" value="Unassembled WGS sequence"/>
</dbReference>
<sequence>MTFGNSGPRRATLSPGGCPMPDVNRLLFRMTEAGDDGFLIAAALIDERGEIVGQQRWERSLSRKDLPVIPELGDAGEAVITQVGAELGALLTGGGLTVAWEQGAERLIFDIRAGDLAELPWEFLTNPRDKSLFTRKEQPALRARVPYRRMLDDVDVPINVLVVVGDDEATEIDYQGEIEAIYRGLRGAPCCWHVEAVVKPSEQQLRDRFDDVRPQVLHFIGHGHTTEGGAALRVMADSGEWDLNNRFVARALEGNTDLRLVVLNACRTATVTPAMRGLADRFLEEASAVVSTQGDVTSRAAIVFTERMYHELAHGKAIDSAVAAARDDVQFTPELPDSAWGLPVLHVADAPETILRHRKKWQLDDVIVKFGELAEVVSLVDRTAIRRAVHRRDSGLLLITGNNKVGKSLVLRSYLLTKLVGGAPAVYLSLRASTSTGDFVREVILQAKRWLDPWAGEICDDALSVLSGPPSGPVMLAFRPEDAFQDIDPNYKILQDFLRRLALHAPLVLVLDNLRRVLEREPLFHGLLKPAAVRELGAVRVVAAMDPSDLSDLVSEDALRPRAIRVQPFRRKDAEMLARELVARFPLDPGDDDVQARWQQVRSEMLAWAEHMATQDGEFLPLELQQRRDSLLQDAGLK</sequence>
<dbReference type="InterPro" id="IPR024983">
    <property type="entry name" value="CHAT_dom"/>
</dbReference>
<proteinExistence type="predicted"/>